<keyword evidence="2" id="KW-1185">Reference proteome</keyword>
<evidence type="ECO:0000313" key="1">
    <source>
        <dbReference type="EMBL" id="KHJ90831.1"/>
    </source>
</evidence>
<dbReference type="Proteomes" id="UP000053660">
    <property type="component" value="Unassembled WGS sequence"/>
</dbReference>
<dbReference type="OrthoDB" id="2668416at2759"/>
<evidence type="ECO:0000313" key="2">
    <source>
        <dbReference type="Proteomes" id="UP000053660"/>
    </source>
</evidence>
<name>A0A0B1T3V4_OESDE</name>
<dbReference type="AlphaFoldDB" id="A0A0B1T3V4"/>
<sequence length="71" mass="7981">MVMIESVFGILTLHNLIGIRRENLKPVIRAPLVRNAFVTLQMHAGGGGTESAKLARERIRTYYDLKYGNLP</sequence>
<accession>A0A0B1T3V4</accession>
<reference evidence="1 2" key="1">
    <citation type="submission" date="2014-03" db="EMBL/GenBank/DDBJ databases">
        <title>Draft genome of the hookworm Oesophagostomum dentatum.</title>
        <authorList>
            <person name="Mitreva M."/>
        </authorList>
    </citation>
    <scope>NUCLEOTIDE SEQUENCE [LARGE SCALE GENOMIC DNA]</scope>
    <source>
        <strain evidence="1 2">OD-Hann</strain>
    </source>
</reference>
<proteinExistence type="predicted"/>
<dbReference type="EMBL" id="KN552611">
    <property type="protein sequence ID" value="KHJ90831.1"/>
    <property type="molecule type" value="Genomic_DNA"/>
</dbReference>
<organism evidence="1 2">
    <name type="scientific">Oesophagostomum dentatum</name>
    <name type="common">Nodular worm</name>
    <dbReference type="NCBI Taxonomy" id="61180"/>
    <lineage>
        <taxon>Eukaryota</taxon>
        <taxon>Metazoa</taxon>
        <taxon>Ecdysozoa</taxon>
        <taxon>Nematoda</taxon>
        <taxon>Chromadorea</taxon>
        <taxon>Rhabditida</taxon>
        <taxon>Rhabditina</taxon>
        <taxon>Rhabditomorpha</taxon>
        <taxon>Strongyloidea</taxon>
        <taxon>Strongylidae</taxon>
        <taxon>Oesophagostomum</taxon>
    </lineage>
</organism>
<gene>
    <name evidence="1" type="ORF">OESDEN_09315</name>
</gene>
<protein>
    <submittedName>
        <fullName evidence="1">Uncharacterized protein</fullName>
    </submittedName>
</protein>